<dbReference type="OrthoDB" id="9763290at2"/>
<dbReference type="InterPro" id="IPR033738">
    <property type="entry name" value="AsnB_N"/>
</dbReference>
<dbReference type="EC" id="6.3.5.4" evidence="3"/>
<evidence type="ECO:0000256" key="7">
    <source>
        <dbReference type="ARBA" id="ARBA00022962"/>
    </source>
</evidence>
<dbReference type="STRING" id="1121306.SAMN02745196_01738"/>
<dbReference type="NCBIfam" id="TIGR01536">
    <property type="entry name" value="asn_synth_AEB"/>
    <property type="match status" value="1"/>
</dbReference>
<dbReference type="InterPro" id="IPR029055">
    <property type="entry name" value="Ntn_hydrolases_N"/>
</dbReference>
<keyword evidence="13" id="KW-1185">Reference proteome</keyword>
<feature type="site" description="Important for beta-aspartyl-AMP intermediate formation" evidence="10">
    <location>
        <position position="362"/>
    </location>
</feature>
<dbReference type="Gene3D" id="3.40.50.620">
    <property type="entry name" value="HUPs"/>
    <property type="match status" value="1"/>
</dbReference>
<dbReference type="AlphaFoldDB" id="A0A1M5WMG7"/>
<dbReference type="SUPFAM" id="SSF56235">
    <property type="entry name" value="N-terminal nucleophile aminohydrolases (Ntn hydrolases)"/>
    <property type="match status" value="1"/>
</dbReference>
<gene>
    <name evidence="12" type="ORF">SAMN02745196_01738</name>
</gene>
<keyword evidence="5" id="KW-0067">ATP-binding</keyword>
<comment type="similarity">
    <text evidence="2">Belongs to the asparagine synthetase family.</text>
</comment>
<dbReference type="Pfam" id="PF00733">
    <property type="entry name" value="Asn_synthase"/>
    <property type="match status" value="1"/>
</dbReference>
<dbReference type="PROSITE" id="PS51278">
    <property type="entry name" value="GATASE_TYPE_2"/>
    <property type="match status" value="1"/>
</dbReference>
<dbReference type="SUPFAM" id="SSF52402">
    <property type="entry name" value="Adenine nucleotide alpha hydrolases-like"/>
    <property type="match status" value="1"/>
</dbReference>
<evidence type="ECO:0000259" key="11">
    <source>
        <dbReference type="PROSITE" id="PS51278"/>
    </source>
</evidence>
<comment type="catalytic activity">
    <reaction evidence="8">
        <text>L-aspartate + L-glutamine + ATP + H2O = L-asparagine + L-glutamate + AMP + diphosphate + H(+)</text>
        <dbReference type="Rhea" id="RHEA:12228"/>
        <dbReference type="ChEBI" id="CHEBI:15377"/>
        <dbReference type="ChEBI" id="CHEBI:15378"/>
        <dbReference type="ChEBI" id="CHEBI:29985"/>
        <dbReference type="ChEBI" id="CHEBI:29991"/>
        <dbReference type="ChEBI" id="CHEBI:30616"/>
        <dbReference type="ChEBI" id="CHEBI:33019"/>
        <dbReference type="ChEBI" id="CHEBI:58048"/>
        <dbReference type="ChEBI" id="CHEBI:58359"/>
        <dbReference type="ChEBI" id="CHEBI:456215"/>
        <dbReference type="EC" id="6.3.5.4"/>
    </reaction>
</comment>
<keyword evidence="9" id="KW-0028">Amino-acid biosynthesis</keyword>
<dbReference type="GO" id="GO:0005524">
    <property type="term" value="F:ATP binding"/>
    <property type="evidence" value="ECO:0007669"/>
    <property type="project" value="UniProtKB-KW"/>
</dbReference>
<dbReference type="InterPro" id="IPR001962">
    <property type="entry name" value="Asn_synthase"/>
</dbReference>
<dbReference type="Gene3D" id="3.60.20.10">
    <property type="entry name" value="Glutamine Phosphoribosylpyrophosphate, subunit 1, domain 1"/>
    <property type="match status" value="1"/>
</dbReference>
<evidence type="ECO:0000256" key="5">
    <source>
        <dbReference type="ARBA" id="ARBA00022840"/>
    </source>
</evidence>
<sequence>MCGFVWCFKDTPITDRIRENIKEMSDCIIHRGPDQDGFYSDETMCLSFKRLSIIELENGRQPYSWDKADYHVIFNGEIYNYLELQAMMIEKGYTFNTNTEIEVICALYNHFGEDFVKYLRGMFAINIWDKANGTYMGFRDPFGIKPFYYVQDGDLVYGASEMKSLMARDNAKKEIKSESLHNYLSFQYVPEPDTIFSDVKLLPPGHIFKKKLGEPIEIKPYNIIEFAPVKTTEEEKLKKIRRVLEDSVEKHMLSDVPVGSFLSGGVDSTIVTAIASKIKPDIKTFTVGFEVNGYSEIELAKDTAKFLNVENIHRFVTAEEFMREVPRIIYHLDGPVADPAAIPLFFISEEARKHVTVILSGEGADEMFGGYTIYHEPLSLNGFKNVPGPLKKALKGLASVVPEGVKGKSFIERGCTPIEERFIGNANIFKQEEKAAMLKNYNSKYHFRNVTDKYYDFAKNYDDTTKMQYVDINTWLKGDILVKGDRCTMGNSLELRVPFLDKEVFEVARTLTIDEKMGDNTTKCYLRRAFADILPKEATGRKKLGYPVPIRVWLKNELYDWAVKNIKESTADEYINKDAVLKLLEDHKAGKGDYSRKIWTMLVFIIWYEVYFNDSLGLKKKDN</sequence>
<evidence type="ECO:0000256" key="4">
    <source>
        <dbReference type="ARBA" id="ARBA00022741"/>
    </source>
</evidence>
<keyword evidence="7 9" id="KW-0315">Glutamine amidotransferase</keyword>
<organism evidence="12 13">
    <name type="scientific">Clostridium collagenovorans DSM 3089</name>
    <dbReference type="NCBI Taxonomy" id="1121306"/>
    <lineage>
        <taxon>Bacteria</taxon>
        <taxon>Bacillati</taxon>
        <taxon>Bacillota</taxon>
        <taxon>Clostridia</taxon>
        <taxon>Eubacteriales</taxon>
        <taxon>Clostridiaceae</taxon>
        <taxon>Clostridium</taxon>
    </lineage>
</organism>
<dbReference type="GO" id="GO:0004066">
    <property type="term" value="F:asparagine synthase (glutamine-hydrolyzing) activity"/>
    <property type="evidence" value="ECO:0007669"/>
    <property type="project" value="UniProtKB-EC"/>
</dbReference>
<dbReference type="CDD" id="cd01991">
    <property type="entry name" value="Asn_synthase_B_C"/>
    <property type="match status" value="1"/>
</dbReference>
<dbReference type="PIRSF" id="PIRSF001589">
    <property type="entry name" value="Asn_synthetase_glu-h"/>
    <property type="match status" value="1"/>
</dbReference>
<dbReference type="PANTHER" id="PTHR43284:SF1">
    <property type="entry name" value="ASPARAGINE SYNTHETASE"/>
    <property type="match status" value="1"/>
</dbReference>
<reference evidence="12 13" key="1">
    <citation type="submission" date="2016-11" db="EMBL/GenBank/DDBJ databases">
        <authorList>
            <person name="Jaros S."/>
            <person name="Januszkiewicz K."/>
            <person name="Wedrychowicz H."/>
        </authorList>
    </citation>
    <scope>NUCLEOTIDE SEQUENCE [LARGE SCALE GENOMIC DNA]</scope>
    <source>
        <strain evidence="12 13">DSM 3089</strain>
    </source>
</reference>
<dbReference type="InterPro" id="IPR051786">
    <property type="entry name" value="ASN_synthetase/amidase"/>
</dbReference>
<keyword evidence="6 9" id="KW-0061">Asparagine biosynthesis</keyword>
<dbReference type="EMBL" id="FQXP01000006">
    <property type="protein sequence ID" value="SHH88697.1"/>
    <property type="molecule type" value="Genomic_DNA"/>
</dbReference>
<dbReference type="InterPro" id="IPR014729">
    <property type="entry name" value="Rossmann-like_a/b/a_fold"/>
</dbReference>
<evidence type="ECO:0000256" key="10">
    <source>
        <dbReference type="PIRSR" id="PIRSR001589-3"/>
    </source>
</evidence>
<evidence type="ECO:0000256" key="3">
    <source>
        <dbReference type="ARBA" id="ARBA00012737"/>
    </source>
</evidence>
<feature type="domain" description="Glutamine amidotransferase type-2" evidence="11">
    <location>
        <begin position="2"/>
        <end position="213"/>
    </location>
</feature>
<feature type="active site" description="For GATase activity" evidence="9">
    <location>
        <position position="2"/>
    </location>
</feature>
<protein>
    <recommendedName>
        <fullName evidence="3">asparagine synthase (glutamine-hydrolyzing)</fullName>
        <ecNumber evidence="3">6.3.5.4</ecNumber>
    </recommendedName>
</protein>
<dbReference type="CDD" id="cd00712">
    <property type="entry name" value="AsnB"/>
    <property type="match status" value="1"/>
</dbReference>
<evidence type="ECO:0000313" key="13">
    <source>
        <dbReference type="Proteomes" id="UP000184526"/>
    </source>
</evidence>
<evidence type="ECO:0000256" key="6">
    <source>
        <dbReference type="ARBA" id="ARBA00022888"/>
    </source>
</evidence>
<evidence type="ECO:0000256" key="8">
    <source>
        <dbReference type="ARBA" id="ARBA00048741"/>
    </source>
</evidence>
<name>A0A1M5WMG7_9CLOT</name>
<dbReference type="InterPro" id="IPR017932">
    <property type="entry name" value="GATase_2_dom"/>
</dbReference>
<dbReference type="GO" id="GO:0005829">
    <property type="term" value="C:cytosol"/>
    <property type="evidence" value="ECO:0007669"/>
    <property type="project" value="TreeGrafter"/>
</dbReference>
<dbReference type="Proteomes" id="UP000184526">
    <property type="component" value="Unassembled WGS sequence"/>
</dbReference>
<accession>A0A1M5WMG7</accession>
<proteinExistence type="inferred from homology"/>
<dbReference type="RefSeq" id="WP_072831635.1">
    <property type="nucleotide sequence ID" value="NZ_FQXP01000006.1"/>
</dbReference>
<dbReference type="GO" id="GO:0006529">
    <property type="term" value="P:asparagine biosynthetic process"/>
    <property type="evidence" value="ECO:0007669"/>
    <property type="project" value="UniProtKB-KW"/>
</dbReference>
<keyword evidence="4" id="KW-0547">Nucleotide-binding</keyword>
<comment type="pathway">
    <text evidence="1">Amino-acid biosynthesis; L-asparagine biosynthesis; L-asparagine from L-aspartate (L-Gln route): step 1/1.</text>
</comment>
<evidence type="ECO:0000313" key="12">
    <source>
        <dbReference type="EMBL" id="SHH88697.1"/>
    </source>
</evidence>
<evidence type="ECO:0000256" key="9">
    <source>
        <dbReference type="PIRSR" id="PIRSR001589-1"/>
    </source>
</evidence>
<evidence type="ECO:0000256" key="1">
    <source>
        <dbReference type="ARBA" id="ARBA00005187"/>
    </source>
</evidence>
<dbReference type="Pfam" id="PF13537">
    <property type="entry name" value="GATase_7"/>
    <property type="match status" value="1"/>
</dbReference>
<dbReference type="PANTHER" id="PTHR43284">
    <property type="entry name" value="ASPARAGINE SYNTHETASE (GLUTAMINE-HYDROLYZING)"/>
    <property type="match status" value="1"/>
</dbReference>
<dbReference type="InterPro" id="IPR006426">
    <property type="entry name" value="Asn_synth_AEB"/>
</dbReference>
<evidence type="ECO:0000256" key="2">
    <source>
        <dbReference type="ARBA" id="ARBA00005752"/>
    </source>
</evidence>